<dbReference type="Pfam" id="PF11297">
    <property type="entry name" value="DUF3098"/>
    <property type="match status" value="1"/>
</dbReference>
<protein>
    <recommendedName>
        <fullName evidence="4">DUF3098 domain-containing protein</fullName>
    </recommendedName>
</protein>
<sequence>MAQKNTPLKETQHEAFVFGKNNYRLLLLSIALVVLGFILMAGETDIYEFKKIVLAPIIVLAGFAVGFVAILKKPAHNN</sequence>
<feature type="transmembrane region" description="Helical" evidence="1">
    <location>
        <begin position="21"/>
        <end position="40"/>
    </location>
</feature>
<dbReference type="AlphaFoldDB" id="A0A1G9VEP9"/>
<organism evidence="2 3">
    <name type="scientific">Daejeonella rubra</name>
    <dbReference type="NCBI Taxonomy" id="990371"/>
    <lineage>
        <taxon>Bacteria</taxon>
        <taxon>Pseudomonadati</taxon>
        <taxon>Bacteroidota</taxon>
        <taxon>Sphingobacteriia</taxon>
        <taxon>Sphingobacteriales</taxon>
        <taxon>Sphingobacteriaceae</taxon>
        <taxon>Daejeonella</taxon>
    </lineage>
</organism>
<evidence type="ECO:0008006" key="4">
    <source>
        <dbReference type="Google" id="ProtNLM"/>
    </source>
</evidence>
<dbReference type="InterPro" id="IPR021448">
    <property type="entry name" value="DUF3098"/>
</dbReference>
<dbReference type="EMBL" id="FNHH01000020">
    <property type="protein sequence ID" value="SDM70551.1"/>
    <property type="molecule type" value="Genomic_DNA"/>
</dbReference>
<dbReference type="Proteomes" id="UP000199226">
    <property type="component" value="Unassembled WGS sequence"/>
</dbReference>
<evidence type="ECO:0000256" key="1">
    <source>
        <dbReference type="SAM" id="Phobius"/>
    </source>
</evidence>
<dbReference type="OrthoDB" id="963379at2"/>
<keyword evidence="1" id="KW-0812">Transmembrane</keyword>
<dbReference type="STRING" id="990371.SAMN05421813_12043"/>
<keyword evidence="3" id="KW-1185">Reference proteome</keyword>
<keyword evidence="1" id="KW-0472">Membrane</keyword>
<gene>
    <name evidence="2" type="ORF">SAMN05421813_12043</name>
</gene>
<keyword evidence="1" id="KW-1133">Transmembrane helix</keyword>
<name>A0A1G9VEP9_9SPHI</name>
<proteinExistence type="predicted"/>
<dbReference type="RefSeq" id="WP_090705628.1">
    <property type="nucleotide sequence ID" value="NZ_FNHH01000020.1"/>
</dbReference>
<evidence type="ECO:0000313" key="2">
    <source>
        <dbReference type="EMBL" id="SDM70551.1"/>
    </source>
</evidence>
<reference evidence="3" key="1">
    <citation type="submission" date="2016-10" db="EMBL/GenBank/DDBJ databases">
        <authorList>
            <person name="Varghese N."/>
            <person name="Submissions S."/>
        </authorList>
    </citation>
    <scope>NUCLEOTIDE SEQUENCE [LARGE SCALE GENOMIC DNA]</scope>
    <source>
        <strain evidence="3">DSM 24536</strain>
    </source>
</reference>
<accession>A0A1G9VEP9</accession>
<evidence type="ECO:0000313" key="3">
    <source>
        <dbReference type="Proteomes" id="UP000199226"/>
    </source>
</evidence>
<feature type="transmembrane region" description="Helical" evidence="1">
    <location>
        <begin position="52"/>
        <end position="71"/>
    </location>
</feature>